<sequence length="208" mass="23706">MKLKSNSLSLFLGYFILVFLQQISFHLVSNNDLLYPLQACLNLTGALLLLWVAHHFKYQNQLENKSTNIWQGLLWAVVGTAVILLAQKILLWFEAVILQQPTVSENTSQLMAVTAKYPYYLLVIIVTEPIIEELIYRKVLFGNFTHWFKPWQTALLSSLLFALGHGDGHFLTYTVIGLLLCLIYAKTGKVQYSMTTHILMNCAVLLLN</sequence>
<dbReference type="GO" id="GO:0004175">
    <property type="term" value="F:endopeptidase activity"/>
    <property type="evidence" value="ECO:0007669"/>
    <property type="project" value="UniProtKB-ARBA"/>
</dbReference>
<keyword evidence="4" id="KW-0378">Hydrolase</keyword>
<evidence type="ECO:0000256" key="2">
    <source>
        <dbReference type="SAM" id="Phobius"/>
    </source>
</evidence>
<dbReference type="Pfam" id="PF02517">
    <property type="entry name" value="Rce1-like"/>
    <property type="match status" value="1"/>
</dbReference>
<dbReference type="AlphaFoldDB" id="A0A0R2LCF2"/>
<dbReference type="STRING" id="449659.IV66_GL000580"/>
<keyword evidence="4" id="KW-0645">Protease</keyword>
<evidence type="ECO:0000313" key="5">
    <source>
        <dbReference type="Proteomes" id="UP000051886"/>
    </source>
</evidence>
<dbReference type="GO" id="GO:0080120">
    <property type="term" value="P:CAAX-box protein maturation"/>
    <property type="evidence" value="ECO:0007669"/>
    <property type="project" value="UniProtKB-ARBA"/>
</dbReference>
<comment type="caution">
    <text evidence="4">The sequence shown here is derived from an EMBL/GenBank/DDBJ whole genome shotgun (WGS) entry which is preliminary data.</text>
</comment>
<protein>
    <submittedName>
        <fullName evidence="4">CAAX family protease</fullName>
    </submittedName>
</protein>
<feature type="transmembrane region" description="Helical" evidence="2">
    <location>
        <begin position="73"/>
        <end position="97"/>
    </location>
</feature>
<dbReference type="RefSeq" id="WP_017868625.1">
    <property type="nucleotide sequence ID" value="NZ_BJYB01000009.1"/>
</dbReference>
<dbReference type="PANTHER" id="PTHR36435:SF6">
    <property type="entry name" value="ABORTIVE INFECTION PROTEIN"/>
    <property type="match status" value="1"/>
</dbReference>
<organism evidence="4 5">
    <name type="scientific">Ligilactobacillus pobuzihii</name>
    <dbReference type="NCBI Taxonomy" id="449659"/>
    <lineage>
        <taxon>Bacteria</taxon>
        <taxon>Bacillati</taxon>
        <taxon>Bacillota</taxon>
        <taxon>Bacilli</taxon>
        <taxon>Lactobacillales</taxon>
        <taxon>Lactobacillaceae</taxon>
        <taxon>Ligilactobacillus</taxon>
    </lineage>
</organism>
<comment type="similarity">
    <text evidence="1">Belongs to the UPF0177 family.</text>
</comment>
<feature type="transmembrane region" description="Helical" evidence="2">
    <location>
        <begin position="7"/>
        <end position="27"/>
    </location>
</feature>
<keyword evidence="2" id="KW-0472">Membrane</keyword>
<keyword evidence="2" id="KW-1133">Transmembrane helix</keyword>
<dbReference type="EMBL" id="JQCN01000061">
    <property type="protein sequence ID" value="KRN97446.1"/>
    <property type="molecule type" value="Genomic_DNA"/>
</dbReference>
<evidence type="ECO:0000313" key="4">
    <source>
        <dbReference type="EMBL" id="KRN97446.1"/>
    </source>
</evidence>
<dbReference type="InterPro" id="IPR052710">
    <property type="entry name" value="CAAX_protease"/>
</dbReference>
<gene>
    <name evidence="4" type="ORF">IV66_GL000580</name>
</gene>
<keyword evidence="5" id="KW-1185">Reference proteome</keyword>
<reference evidence="4 5" key="1">
    <citation type="journal article" date="2015" name="Genome Announc.">
        <title>Expanding the biotechnology potential of lactobacilli through comparative genomics of 213 strains and associated genera.</title>
        <authorList>
            <person name="Sun Z."/>
            <person name="Harris H.M."/>
            <person name="McCann A."/>
            <person name="Guo C."/>
            <person name="Argimon S."/>
            <person name="Zhang W."/>
            <person name="Yang X."/>
            <person name="Jeffery I.B."/>
            <person name="Cooney J.C."/>
            <person name="Kagawa T.F."/>
            <person name="Liu W."/>
            <person name="Song Y."/>
            <person name="Salvetti E."/>
            <person name="Wrobel A."/>
            <person name="Rasinkangas P."/>
            <person name="Parkhill J."/>
            <person name="Rea M.C."/>
            <person name="O'Sullivan O."/>
            <person name="Ritari J."/>
            <person name="Douillard F.P."/>
            <person name="Paul Ross R."/>
            <person name="Yang R."/>
            <person name="Briner A.E."/>
            <person name="Felis G.E."/>
            <person name="de Vos W.M."/>
            <person name="Barrangou R."/>
            <person name="Klaenhammer T.R."/>
            <person name="Caufield P.W."/>
            <person name="Cui Y."/>
            <person name="Zhang H."/>
            <person name="O'Toole P.W."/>
        </authorList>
    </citation>
    <scope>NUCLEOTIDE SEQUENCE [LARGE SCALE GENOMIC DNA]</scope>
    <source>
        <strain evidence="4 5">NBRC 103219</strain>
    </source>
</reference>
<feature type="domain" description="CAAX prenyl protease 2/Lysostaphin resistance protein A-like" evidence="3">
    <location>
        <begin position="118"/>
        <end position="202"/>
    </location>
</feature>
<dbReference type="Proteomes" id="UP000051886">
    <property type="component" value="Unassembled WGS sequence"/>
</dbReference>
<dbReference type="PANTHER" id="PTHR36435">
    <property type="entry name" value="SLR1288 PROTEIN"/>
    <property type="match status" value="1"/>
</dbReference>
<proteinExistence type="inferred from homology"/>
<dbReference type="InterPro" id="IPR003675">
    <property type="entry name" value="Rce1/LyrA-like_dom"/>
</dbReference>
<evidence type="ECO:0000259" key="3">
    <source>
        <dbReference type="Pfam" id="PF02517"/>
    </source>
</evidence>
<accession>A0A0R2LCF2</accession>
<dbReference type="PATRIC" id="fig|449659.4.peg.585"/>
<dbReference type="OrthoDB" id="2194912at2"/>
<name>A0A0R2LCF2_9LACO</name>
<dbReference type="GO" id="GO:0006508">
    <property type="term" value="P:proteolysis"/>
    <property type="evidence" value="ECO:0007669"/>
    <property type="project" value="UniProtKB-KW"/>
</dbReference>
<keyword evidence="2" id="KW-0812">Transmembrane</keyword>
<evidence type="ECO:0000256" key="1">
    <source>
        <dbReference type="ARBA" id="ARBA00009067"/>
    </source>
</evidence>
<feature type="transmembrane region" description="Helical" evidence="2">
    <location>
        <begin position="170"/>
        <end position="187"/>
    </location>
</feature>
<feature type="transmembrane region" description="Helical" evidence="2">
    <location>
        <begin position="33"/>
        <end position="52"/>
    </location>
</feature>